<proteinExistence type="predicted"/>
<feature type="compositionally biased region" description="Basic and acidic residues" evidence="1">
    <location>
        <begin position="181"/>
        <end position="191"/>
    </location>
</feature>
<feature type="region of interest" description="Disordered" evidence="1">
    <location>
        <begin position="177"/>
        <end position="199"/>
    </location>
</feature>
<name>A0A1T4LJ31_9GAMM</name>
<feature type="signal peptide" evidence="2">
    <location>
        <begin position="1"/>
        <end position="29"/>
    </location>
</feature>
<gene>
    <name evidence="3" type="ORF">SAMN02745674_00039</name>
</gene>
<evidence type="ECO:0000313" key="3">
    <source>
        <dbReference type="EMBL" id="SJZ54740.1"/>
    </source>
</evidence>
<reference evidence="3 4" key="1">
    <citation type="submission" date="2017-02" db="EMBL/GenBank/DDBJ databases">
        <authorList>
            <person name="Peterson S.W."/>
        </authorList>
    </citation>
    <scope>NUCLEOTIDE SEQUENCE [LARGE SCALE GENOMIC DNA]</scope>
    <source>
        <strain evidence="3 4">DSM 21749</strain>
    </source>
</reference>
<organism evidence="3 4">
    <name type="scientific">Lysobacter spongiicola DSM 21749</name>
    <dbReference type="NCBI Taxonomy" id="1122188"/>
    <lineage>
        <taxon>Bacteria</taxon>
        <taxon>Pseudomonadati</taxon>
        <taxon>Pseudomonadota</taxon>
        <taxon>Gammaproteobacteria</taxon>
        <taxon>Lysobacterales</taxon>
        <taxon>Lysobacteraceae</taxon>
        <taxon>Novilysobacter</taxon>
    </lineage>
</organism>
<dbReference type="Pfam" id="PF14559">
    <property type="entry name" value="TPR_19"/>
    <property type="match status" value="1"/>
</dbReference>
<keyword evidence="4" id="KW-1185">Reference proteome</keyword>
<sequence length="199" mass="20664">MQLARLKTMAALALCVGTLALVGGCATMAGGGEGPPGYDDHMADGAAALEQGQPARALQAFERAAARAPARKEPWLETARVRTTSGQPVRALSAAQEVLARDPADAEAHELFIHNSLVLAERAASRLGRGEPAAASAHLAQARSIVDHLTAVFGLDVLPEAALVEYADQVLSAYKAQRPGKKAEEARKSADPLDVLGGD</sequence>
<accession>A0A1T4LJ31</accession>
<dbReference type="PROSITE" id="PS51257">
    <property type="entry name" value="PROKAR_LIPOPROTEIN"/>
    <property type="match status" value="1"/>
</dbReference>
<evidence type="ECO:0000313" key="4">
    <source>
        <dbReference type="Proteomes" id="UP000190061"/>
    </source>
</evidence>
<dbReference type="InterPro" id="IPR011990">
    <property type="entry name" value="TPR-like_helical_dom_sf"/>
</dbReference>
<evidence type="ECO:0000256" key="1">
    <source>
        <dbReference type="SAM" id="MobiDB-lite"/>
    </source>
</evidence>
<dbReference type="EMBL" id="FUXP01000001">
    <property type="protein sequence ID" value="SJZ54740.1"/>
    <property type="molecule type" value="Genomic_DNA"/>
</dbReference>
<dbReference type="SUPFAM" id="SSF48452">
    <property type="entry name" value="TPR-like"/>
    <property type="match status" value="1"/>
</dbReference>
<dbReference type="OrthoDB" id="6005230at2"/>
<dbReference type="STRING" id="1122188.SAMN02745674_00039"/>
<keyword evidence="2" id="KW-0732">Signal</keyword>
<protein>
    <submittedName>
        <fullName evidence="3">Tetratricopeptide repeat-containing protein</fullName>
    </submittedName>
</protein>
<evidence type="ECO:0000256" key="2">
    <source>
        <dbReference type="SAM" id="SignalP"/>
    </source>
</evidence>
<dbReference type="Proteomes" id="UP000190061">
    <property type="component" value="Unassembled WGS sequence"/>
</dbReference>
<feature type="chain" id="PRO_5012210948" evidence="2">
    <location>
        <begin position="30"/>
        <end position="199"/>
    </location>
</feature>
<dbReference type="RefSeq" id="WP_078756714.1">
    <property type="nucleotide sequence ID" value="NZ_FUXP01000001.1"/>
</dbReference>
<dbReference type="AlphaFoldDB" id="A0A1T4LJ31"/>
<dbReference type="Gene3D" id="1.25.40.10">
    <property type="entry name" value="Tetratricopeptide repeat domain"/>
    <property type="match status" value="1"/>
</dbReference>